<protein>
    <recommendedName>
        <fullName evidence="3">Immunity protein 19</fullName>
    </recommendedName>
</protein>
<sequence length="213" mass="24698">MSHQIALNDIRTNTLFWYSYISWFNGFDEENEINIDEALETTSILDDDIDLQEWQNTFFNSNTIISGKINEKVTFLIEFKTDEIVYFLNDIYIGNLGGHFQAWFLTLDELTKIGAKDSILFMLLLPMTGLEKQEITSCKAQIIDNLKSIPKFETKADYIAECISNGITINGHFHTTENGVINDQNHSVRNIDKYPRYRNSVIELNEYLKLMLS</sequence>
<dbReference type="EMBL" id="BAAAGE010000002">
    <property type="protein sequence ID" value="GAA0721310.1"/>
    <property type="molecule type" value="Genomic_DNA"/>
</dbReference>
<evidence type="ECO:0000313" key="2">
    <source>
        <dbReference type="Proteomes" id="UP001501758"/>
    </source>
</evidence>
<proteinExistence type="predicted"/>
<gene>
    <name evidence="1" type="ORF">GCM10009430_22430</name>
</gene>
<organism evidence="1 2">
    <name type="scientific">Aquimarina litoralis</name>
    <dbReference type="NCBI Taxonomy" id="584605"/>
    <lineage>
        <taxon>Bacteria</taxon>
        <taxon>Pseudomonadati</taxon>
        <taxon>Bacteroidota</taxon>
        <taxon>Flavobacteriia</taxon>
        <taxon>Flavobacteriales</taxon>
        <taxon>Flavobacteriaceae</taxon>
        <taxon>Aquimarina</taxon>
    </lineage>
</organism>
<dbReference type="Pfam" id="PF15563">
    <property type="entry name" value="Imm19"/>
    <property type="match status" value="1"/>
</dbReference>
<reference evidence="2" key="1">
    <citation type="journal article" date="2019" name="Int. J. Syst. Evol. Microbiol.">
        <title>The Global Catalogue of Microorganisms (GCM) 10K type strain sequencing project: providing services to taxonomists for standard genome sequencing and annotation.</title>
        <authorList>
            <consortium name="The Broad Institute Genomics Platform"/>
            <consortium name="The Broad Institute Genome Sequencing Center for Infectious Disease"/>
            <person name="Wu L."/>
            <person name="Ma J."/>
        </authorList>
    </citation>
    <scope>NUCLEOTIDE SEQUENCE [LARGE SCALE GENOMIC DNA]</scope>
    <source>
        <strain evidence="2">JCM 15974</strain>
    </source>
</reference>
<evidence type="ECO:0008006" key="3">
    <source>
        <dbReference type="Google" id="ProtNLM"/>
    </source>
</evidence>
<comment type="caution">
    <text evidence="1">The sequence shown here is derived from an EMBL/GenBank/DDBJ whole genome shotgun (WGS) entry which is preliminary data.</text>
</comment>
<name>A0ABP3U3E2_9FLAO</name>
<evidence type="ECO:0000313" key="1">
    <source>
        <dbReference type="EMBL" id="GAA0721310.1"/>
    </source>
</evidence>
<accession>A0ABP3U3E2</accession>
<dbReference type="InterPro" id="IPR029086">
    <property type="entry name" value="Imm19"/>
</dbReference>
<keyword evidence="2" id="KW-1185">Reference proteome</keyword>
<dbReference type="Proteomes" id="UP001501758">
    <property type="component" value="Unassembled WGS sequence"/>
</dbReference>
<dbReference type="RefSeq" id="WP_343912402.1">
    <property type="nucleotide sequence ID" value="NZ_BAAAGE010000002.1"/>
</dbReference>